<dbReference type="Pfam" id="PF04452">
    <property type="entry name" value="Methyltrans_RNA"/>
    <property type="match status" value="1"/>
</dbReference>
<dbReference type="OrthoDB" id="9815641at2"/>
<evidence type="ECO:0000313" key="12">
    <source>
        <dbReference type="EMBL" id="AVD70406.1"/>
    </source>
</evidence>
<keyword evidence="5 10" id="KW-0489">Methyltransferase</keyword>
<comment type="catalytic activity">
    <reaction evidence="9 10">
        <text>uridine(1498) in 16S rRNA + S-adenosyl-L-methionine = N(3)-methyluridine(1498) in 16S rRNA + S-adenosyl-L-homocysteine + H(+)</text>
        <dbReference type="Rhea" id="RHEA:42920"/>
        <dbReference type="Rhea" id="RHEA-COMP:10283"/>
        <dbReference type="Rhea" id="RHEA-COMP:10284"/>
        <dbReference type="ChEBI" id="CHEBI:15378"/>
        <dbReference type="ChEBI" id="CHEBI:57856"/>
        <dbReference type="ChEBI" id="CHEBI:59789"/>
        <dbReference type="ChEBI" id="CHEBI:65315"/>
        <dbReference type="ChEBI" id="CHEBI:74502"/>
        <dbReference type="EC" id="2.1.1.193"/>
    </reaction>
</comment>
<dbReference type="GO" id="GO:0070042">
    <property type="term" value="F:rRNA (uridine-N3-)-methyltransferase activity"/>
    <property type="evidence" value="ECO:0007669"/>
    <property type="project" value="TreeGrafter"/>
</dbReference>
<evidence type="ECO:0000256" key="1">
    <source>
        <dbReference type="ARBA" id="ARBA00004496"/>
    </source>
</evidence>
<dbReference type="KEGG" id="deo:CAY53_02025"/>
<organism evidence="12 13">
    <name type="scientific">Desulfobulbus oralis</name>
    <dbReference type="NCBI Taxonomy" id="1986146"/>
    <lineage>
        <taxon>Bacteria</taxon>
        <taxon>Pseudomonadati</taxon>
        <taxon>Thermodesulfobacteriota</taxon>
        <taxon>Desulfobulbia</taxon>
        <taxon>Desulfobulbales</taxon>
        <taxon>Desulfobulbaceae</taxon>
        <taxon>Desulfobulbus</taxon>
    </lineage>
</organism>
<dbReference type="PANTHER" id="PTHR30027:SF3">
    <property type="entry name" value="16S RRNA (URACIL(1498)-N(3))-METHYLTRANSFERASE"/>
    <property type="match status" value="1"/>
</dbReference>
<dbReference type="CDD" id="cd18084">
    <property type="entry name" value="RsmE-like"/>
    <property type="match status" value="1"/>
</dbReference>
<comment type="similarity">
    <text evidence="2 10">Belongs to the RNA methyltransferase RsmE family.</text>
</comment>
<reference evidence="12 13" key="1">
    <citation type="journal article" date="2018" name="MBio">
        <title>Insights into the evolution of host association through the isolation and characterization of a novel human periodontal pathobiont, Desulfobulbus oralis.</title>
        <authorList>
            <person name="Cross K.L."/>
            <person name="Chirania P."/>
            <person name="Xiong W."/>
            <person name="Beall C.J."/>
            <person name="Elkins J.G."/>
            <person name="Giannone R.J."/>
            <person name="Griffen A.L."/>
            <person name="Guss A.M."/>
            <person name="Hettich R.L."/>
            <person name="Joshi S.S."/>
            <person name="Mokrzan E.M."/>
            <person name="Martin R.K."/>
            <person name="Zhulin I.B."/>
            <person name="Leys E.J."/>
            <person name="Podar M."/>
        </authorList>
    </citation>
    <scope>NUCLEOTIDE SEQUENCE [LARGE SCALE GENOMIC DNA]</scope>
    <source>
        <strain evidence="12 13">ORNL</strain>
    </source>
</reference>
<gene>
    <name evidence="12" type="ORF">CAY53_02025</name>
</gene>
<evidence type="ECO:0000313" key="13">
    <source>
        <dbReference type="Proteomes" id="UP000239867"/>
    </source>
</evidence>
<dbReference type="InterPro" id="IPR029028">
    <property type="entry name" value="Alpha/beta_knot_MTases"/>
</dbReference>
<dbReference type="NCBIfam" id="TIGR00046">
    <property type="entry name" value="RsmE family RNA methyltransferase"/>
    <property type="match status" value="1"/>
</dbReference>
<dbReference type="SUPFAM" id="SSF75217">
    <property type="entry name" value="alpha/beta knot"/>
    <property type="match status" value="1"/>
</dbReference>
<evidence type="ECO:0000256" key="3">
    <source>
        <dbReference type="ARBA" id="ARBA00022490"/>
    </source>
</evidence>
<dbReference type="GO" id="GO:0070475">
    <property type="term" value="P:rRNA base methylation"/>
    <property type="evidence" value="ECO:0007669"/>
    <property type="project" value="TreeGrafter"/>
</dbReference>
<protein>
    <recommendedName>
        <fullName evidence="10">Ribosomal RNA small subunit methyltransferase E</fullName>
        <ecNumber evidence="10">2.1.1.193</ecNumber>
    </recommendedName>
</protein>
<evidence type="ECO:0000256" key="5">
    <source>
        <dbReference type="ARBA" id="ARBA00022603"/>
    </source>
</evidence>
<evidence type="ECO:0000256" key="10">
    <source>
        <dbReference type="PIRNR" id="PIRNR015601"/>
    </source>
</evidence>
<dbReference type="Proteomes" id="UP000239867">
    <property type="component" value="Chromosome"/>
</dbReference>
<keyword evidence="6 10" id="KW-0808">Transferase</keyword>
<dbReference type="InterPro" id="IPR046886">
    <property type="entry name" value="RsmE_MTase_dom"/>
</dbReference>
<keyword evidence="4 10" id="KW-0698">rRNA processing</keyword>
<evidence type="ECO:0000256" key="8">
    <source>
        <dbReference type="ARBA" id="ARBA00025699"/>
    </source>
</evidence>
<keyword evidence="3 10" id="KW-0963">Cytoplasm</keyword>
<name>A0A2L1GL91_9BACT</name>
<dbReference type="InterPro" id="IPR029026">
    <property type="entry name" value="tRNA_m1G_MTases_N"/>
</dbReference>
<sequence length="248" mass="27113">MNLLLVEAEEICRGQVLLEGRRAAHVRAVLQARPGDTLRVGVVGGCQGRGRVLAVDEAAVRLELALDGPPPAPPPLELILALPRPIMLQRILKQATVMGMRRLHLVKSQKVEKSYFASPVLAPDKVRSLLLAGMEQARDTWLPEVRIYRQFRPFVEDVLPGLSGPGLLAHPEADRTLSEVFVLPTATAPLRLAIGPEGGWSDYELGMFAQAGFARFSMGSRILHVDTAVVALMAQIDLLCQLGRRAKR</sequence>
<dbReference type="AlphaFoldDB" id="A0A2L1GL91"/>
<dbReference type="NCBIfam" id="NF008700">
    <property type="entry name" value="PRK11713.5-4"/>
    <property type="match status" value="1"/>
</dbReference>
<dbReference type="PANTHER" id="PTHR30027">
    <property type="entry name" value="RIBOSOMAL RNA SMALL SUBUNIT METHYLTRANSFERASE E"/>
    <property type="match status" value="1"/>
</dbReference>
<comment type="subcellular location">
    <subcellularLocation>
        <location evidence="1 10">Cytoplasm</location>
    </subcellularLocation>
</comment>
<evidence type="ECO:0000256" key="4">
    <source>
        <dbReference type="ARBA" id="ARBA00022552"/>
    </source>
</evidence>
<evidence type="ECO:0000256" key="6">
    <source>
        <dbReference type="ARBA" id="ARBA00022679"/>
    </source>
</evidence>
<keyword evidence="13" id="KW-1185">Reference proteome</keyword>
<comment type="function">
    <text evidence="8 10">Specifically methylates the N3 position of the uracil ring of uridine 1498 (m3U1498) in 16S rRNA. Acts on the fully assembled 30S ribosomal subunit.</text>
</comment>
<dbReference type="InterPro" id="IPR006700">
    <property type="entry name" value="RsmE"/>
</dbReference>
<keyword evidence="7 10" id="KW-0949">S-adenosyl-L-methionine</keyword>
<dbReference type="EMBL" id="CP021255">
    <property type="protein sequence ID" value="AVD70406.1"/>
    <property type="molecule type" value="Genomic_DNA"/>
</dbReference>
<evidence type="ECO:0000256" key="9">
    <source>
        <dbReference type="ARBA" id="ARBA00047944"/>
    </source>
</evidence>
<proteinExistence type="inferred from homology"/>
<evidence type="ECO:0000256" key="7">
    <source>
        <dbReference type="ARBA" id="ARBA00022691"/>
    </source>
</evidence>
<dbReference type="Gene3D" id="3.40.1280.10">
    <property type="match status" value="1"/>
</dbReference>
<feature type="domain" description="Ribosomal RNA small subunit methyltransferase E methyltransferase" evidence="11">
    <location>
        <begin position="73"/>
        <end position="236"/>
    </location>
</feature>
<accession>A0A2L1GL91</accession>
<dbReference type="RefSeq" id="WP_104935717.1">
    <property type="nucleotide sequence ID" value="NZ_CP021255.1"/>
</dbReference>
<evidence type="ECO:0000259" key="11">
    <source>
        <dbReference type="Pfam" id="PF04452"/>
    </source>
</evidence>
<dbReference type="EC" id="2.1.1.193" evidence="10"/>
<dbReference type="PIRSF" id="PIRSF015601">
    <property type="entry name" value="MTase_slr0722"/>
    <property type="match status" value="1"/>
</dbReference>
<evidence type="ECO:0000256" key="2">
    <source>
        <dbReference type="ARBA" id="ARBA00005528"/>
    </source>
</evidence>
<dbReference type="GO" id="GO:0005737">
    <property type="term" value="C:cytoplasm"/>
    <property type="evidence" value="ECO:0007669"/>
    <property type="project" value="UniProtKB-SubCell"/>
</dbReference>